<dbReference type="GO" id="GO:0046983">
    <property type="term" value="F:protein dimerization activity"/>
    <property type="evidence" value="ECO:0007669"/>
    <property type="project" value="InterPro"/>
</dbReference>
<keyword evidence="4" id="KW-0472">Membrane</keyword>
<keyword evidence="7" id="KW-1185">Reference proteome</keyword>
<evidence type="ECO:0000313" key="7">
    <source>
        <dbReference type="Proteomes" id="UP000198327"/>
    </source>
</evidence>
<keyword evidence="4" id="KW-0812">Transmembrane</keyword>
<dbReference type="EMBL" id="FZOW01000002">
    <property type="protein sequence ID" value="SNS41567.1"/>
    <property type="molecule type" value="Genomic_DNA"/>
</dbReference>
<feature type="transmembrane region" description="Helical" evidence="4">
    <location>
        <begin position="130"/>
        <end position="158"/>
    </location>
</feature>
<dbReference type="GO" id="GO:0000155">
    <property type="term" value="F:phosphorelay sensor kinase activity"/>
    <property type="evidence" value="ECO:0007669"/>
    <property type="project" value="InterPro"/>
</dbReference>
<organism evidence="6 7">
    <name type="scientific">Rhodococcoides kyotonense</name>
    <dbReference type="NCBI Taxonomy" id="398843"/>
    <lineage>
        <taxon>Bacteria</taxon>
        <taxon>Bacillati</taxon>
        <taxon>Actinomycetota</taxon>
        <taxon>Actinomycetes</taxon>
        <taxon>Mycobacteriales</taxon>
        <taxon>Nocardiaceae</taxon>
        <taxon>Rhodococcoides</taxon>
    </lineage>
</organism>
<dbReference type="AlphaFoldDB" id="A0A239EAD5"/>
<dbReference type="PANTHER" id="PTHR24421">
    <property type="entry name" value="NITRATE/NITRITE SENSOR PROTEIN NARX-RELATED"/>
    <property type="match status" value="1"/>
</dbReference>
<dbReference type="PANTHER" id="PTHR24421:SF63">
    <property type="entry name" value="SENSOR HISTIDINE KINASE DESK"/>
    <property type="match status" value="1"/>
</dbReference>
<sequence length="373" mass="39609">MELRRYLDPRTTWQDTTEVDKVRLYTRQSFITIIVALAIASVTETISNSEWLAAVAIVASCIATIVTIRRLPKLGGTDHGDARLPLAIAFATGIAAGIAGQEPQLWLWVLLIVSIPITAMTTLRISMVLAVVVGAIAAVTFSGILAGIVALFIVAAMAGSVHLSIWLLRIVNELDASRHAASALSVAEERLRFSRDLHDVVGRALSAIAVKSELAATLSRRGDDRAAAQMDEVRDLAHRSMTEARQLARGYRQVDLVAEIDGARSLLGAAGIDTETVGSADVIDPAYTEAAAFLVREGATNVLRHSDATCCRISFGKNSVSMTNDRPHSNGSKDGTGITSLKERLAGVGGTVDVACTADEFTLSATFPSTVES</sequence>
<dbReference type="Pfam" id="PF07730">
    <property type="entry name" value="HisKA_3"/>
    <property type="match status" value="1"/>
</dbReference>
<dbReference type="GO" id="GO:0016020">
    <property type="term" value="C:membrane"/>
    <property type="evidence" value="ECO:0007669"/>
    <property type="project" value="InterPro"/>
</dbReference>
<keyword evidence="1" id="KW-0808">Transferase</keyword>
<gene>
    <name evidence="6" type="ORF">SAMN05421642_102281</name>
</gene>
<dbReference type="Gene3D" id="1.20.5.1930">
    <property type="match status" value="1"/>
</dbReference>
<keyword evidence="2 6" id="KW-0418">Kinase</keyword>
<dbReference type="OrthoDB" id="5241784at2"/>
<dbReference type="InterPro" id="IPR036890">
    <property type="entry name" value="HATPase_C_sf"/>
</dbReference>
<dbReference type="Proteomes" id="UP000198327">
    <property type="component" value="Unassembled WGS sequence"/>
</dbReference>
<dbReference type="Gene3D" id="3.30.565.10">
    <property type="entry name" value="Histidine kinase-like ATPase, C-terminal domain"/>
    <property type="match status" value="1"/>
</dbReference>
<evidence type="ECO:0000256" key="1">
    <source>
        <dbReference type="ARBA" id="ARBA00022679"/>
    </source>
</evidence>
<dbReference type="InterPro" id="IPR011712">
    <property type="entry name" value="Sig_transdc_His_kin_sub3_dim/P"/>
</dbReference>
<proteinExistence type="predicted"/>
<evidence type="ECO:0000259" key="5">
    <source>
        <dbReference type="Pfam" id="PF07730"/>
    </source>
</evidence>
<dbReference type="RefSeq" id="WP_089243374.1">
    <property type="nucleotide sequence ID" value="NZ_FZOW01000002.1"/>
</dbReference>
<keyword evidence="4" id="KW-1133">Transmembrane helix</keyword>
<feature type="transmembrane region" description="Helical" evidence="4">
    <location>
        <begin position="83"/>
        <end position="99"/>
    </location>
</feature>
<keyword evidence="3" id="KW-0902">Two-component regulatory system</keyword>
<evidence type="ECO:0000256" key="4">
    <source>
        <dbReference type="SAM" id="Phobius"/>
    </source>
</evidence>
<dbReference type="InterPro" id="IPR050482">
    <property type="entry name" value="Sensor_HK_TwoCompSys"/>
</dbReference>
<accession>A0A239EAD5</accession>
<reference evidence="7" key="1">
    <citation type="submission" date="2017-06" db="EMBL/GenBank/DDBJ databases">
        <authorList>
            <person name="Varghese N."/>
            <person name="Submissions S."/>
        </authorList>
    </citation>
    <scope>NUCLEOTIDE SEQUENCE [LARGE SCALE GENOMIC DNA]</scope>
    <source>
        <strain evidence="7">JCM 23211</strain>
    </source>
</reference>
<name>A0A239EAD5_9NOCA</name>
<feature type="transmembrane region" description="Helical" evidence="4">
    <location>
        <begin position="52"/>
        <end position="71"/>
    </location>
</feature>
<feature type="transmembrane region" description="Helical" evidence="4">
    <location>
        <begin position="29"/>
        <end position="46"/>
    </location>
</feature>
<feature type="transmembrane region" description="Helical" evidence="4">
    <location>
        <begin position="105"/>
        <end position="123"/>
    </location>
</feature>
<evidence type="ECO:0000313" key="6">
    <source>
        <dbReference type="EMBL" id="SNS41567.1"/>
    </source>
</evidence>
<evidence type="ECO:0000256" key="2">
    <source>
        <dbReference type="ARBA" id="ARBA00022777"/>
    </source>
</evidence>
<feature type="domain" description="Signal transduction histidine kinase subgroup 3 dimerisation and phosphoacceptor" evidence="5">
    <location>
        <begin position="189"/>
        <end position="255"/>
    </location>
</feature>
<protein>
    <submittedName>
        <fullName evidence="6">Two-component system, NarL family, sensor histidine kinase DesK</fullName>
    </submittedName>
</protein>
<evidence type="ECO:0000256" key="3">
    <source>
        <dbReference type="ARBA" id="ARBA00023012"/>
    </source>
</evidence>